<dbReference type="AlphaFoldDB" id="A0A6N7F0X1"/>
<dbReference type="Pfam" id="PF05036">
    <property type="entry name" value="SPOR"/>
    <property type="match status" value="1"/>
</dbReference>
<dbReference type="InterPro" id="IPR007730">
    <property type="entry name" value="SPOR-like_dom"/>
</dbReference>
<dbReference type="EMBL" id="WHNW01000007">
    <property type="protein sequence ID" value="MPV86438.1"/>
    <property type="molecule type" value="Genomic_DNA"/>
</dbReference>
<keyword evidence="2" id="KW-1133">Transmembrane helix</keyword>
<accession>A0A6N7F0X1</accession>
<protein>
    <recommendedName>
        <fullName evidence="3">SPOR domain-containing protein</fullName>
    </recommendedName>
</protein>
<keyword evidence="2" id="KW-0472">Membrane</keyword>
<evidence type="ECO:0000259" key="3">
    <source>
        <dbReference type="PROSITE" id="PS51724"/>
    </source>
</evidence>
<sequence length="179" mass="20133">MRCGCTRGHVKKHARIKFLGMFTLVLTMAGVLLSIAGQLDFIGQSRVEMTQHNTNQRRTDDEPPKYSFYQALKARKVELERAQQAQENTASETTPVNQTSESQSDDKYRYVVQVGAFNQQSDADKVKAQVERLGLPARVVKRGTKYLTQAGPFAGKQKAQTIEATLKSQKFPTLIKRLN</sequence>
<reference evidence="4 5" key="1">
    <citation type="submission" date="2019-10" db="EMBL/GenBank/DDBJ databases">
        <title>Cardiobacteriales fam. a chemoheterotrophic member of the order Cardiobacteriales, and proposal of Cardiobacteriales fam. nov.</title>
        <authorList>
            <person name="Wang C."/>
        </authorList>
    </citation>
    <scope>NUCLEOTIDE SEQUENCE [LARGE SCALE GENOMIC DNA]</scope>
    <source>
        <strain evidence="4 5">ML27</strain>
    </source>
</reference>
<comment type="caution">
    <text evidence="4">The sequence shown here is derived from an EMBL/GenBank/DDBJ whole genome shotgun (WGS) entry which is preliminary data.</text>
</comment>
<dbReference type="GO" id="GO:0042834">
    <property type="term" value="F:peptidoglycan binding"/>
    <property type="evidence" value="ECO:0007669"/>
    <property type="project" value="InterPro"/>
</dbReference>
<dbReference type="SUPFAM" id="SSF110997">
    <property type="entry name" value="Sporulation related repeat"/>
    <property type="match status" value="1"/>
</dbReference>
<evidence type="ECO:0000313" key="5">
    <source>
        <dbReference type="Proteomes" id="UP000471298"/>
    </source>
</evidence>
<evidence type="ECO:0000256" key="2">
    <source>
        <dbReference type="SAM" id="Phobius"/>
    </source>
</evidence>
<organism evidence="4 5">
    <name type="scientific">Ostreibacterium oceani</name>
    <dbReference type="NCBI Taxonomy" id="2654998"/>
    <lineage>
        <taxon>Bacteria</taxon>
        <taxon>Pseudomonadati</taxon>
        <taxon>Pseudomonadota</taxon>
        <taxon>Gammaproteobacteria</taxon>
        <taxon>Cardiobacteriales</taxon>
        <taxon>Ostreibacteriaceae</taxon>
        <taxon>Ostreibacterium</taxon>
    </lineage>
</organism>
<keyword evidence="2" id="KW-0812">Transmembrane</keyword>
<feature type="transmembrane region" description="Helical" evidence="2">
    <location>
        <begin position="18"/>
        <end position="39"/>
    </location>
</feature>
<dbReference type="Proteomes" id="UP000471298">
    <property type="component" value="Unassembled WGS sequence"/>
</dbReference>
<evidence type="ECO:0000256" key="1">
    <source>
        <dbReference type="SAM" id="MobiDB-lite"/>
    </source>
</evidence>
<dbReference type="PROSITE" id="PS51724">
    <property type="entry name" value="SPOR"/>
    <property type="match status" value="1"/>
</dbReference>
<feature type="region of interest" description="Disordered" evidence="1">
    <location>
        <begin position="80"/>
        <end position="105"/>
    </location>
</feature>
<gene>
    <name evidence="4" type="ORF">GCU85_06805</name>
</gene>
<feature type="compositionally biased region" description="Polar residues" evidence="1">
    <location>
        <begin position="83"/>
        <end position="102"/>
    </location>
</feature>
<proteinExistence type="predicted"/>
<evidence type="ECO:0000313" key="4">
    <source>
        <dbReference type="EMBL" id="MPV86438.1"/>
    </source>
</evidence>
<dbReference type="InterPro" id="IPR036680">
    <property type="entry name" value="SPOR-like_sf"/>
</dbReference>
<keyword evidence="5" id="KW-1185">Reference proteome</keyword>
<dbReference type="InParanoid" id="A0A6N7F0X1"/>
<dbReference type="Gene3D" id="3.30.70.1070">
    <property type="entry name" value="Sporulation related repeat"/>
    <property type="match status" value="1"/>
</dbReference>
<name>A0A6N7F0X1_9GAMM</name>
<feature type="domain" description="SPOR" evidence="3">
    <location>
        <begin position="104"/>
        <end position="178"/>
    </location>
</feature>